<dbReference type="EMBL" id="VOGW01000087">
    <property type="protein sequence ID" value="TWV46059.1"/>
    <property type="molecule type" value="Genomic_DNA"/>
</dbReference>
<name>A0A5C6JTA2_9ACTN</name>
<proteinExistence type="predicted"/>
<evidence type="ECO:0000313" key="1">
    <source>
        <dbReference type="EMBL" id="TWV46059.1"/>
    </source>
</evidence>
<dbReference type="RefSeq" id="WP_146465772.1">
    <property type="nucleotide sequence ID" value="NZ_VOGW01000087.1"/>
</dbReference>
<protein>
    <submittedName>
        <fullName evidence="1">Uncharacterized protein</fullName>
    </submittedName>
</protein>
<sequence length="65" mass="6951">MSGPGDALWFTTSTSVGRITTAGTIALWPVPGSRELTDLVYDAHRHGFWAADAEAAVLRRVPLPS</sequence>
<dbReference type="AlphaFoldDB" id="A0A5C6JTA2"/>
<gene>
    <name evidence="1" type="ORF">FRZ03_15790</name>
</gene>
<comment type="caution">
    <text evidence="1">The sequence shown here is derived from an EMBL/GenBank/DDBJ whole genome shotgun (WGS) entry which is preliminary data.</text>
</comment>
<organism evidence="1 2">
    <name type="scientific">Streptomyces misionensis</name>
    <dbReference type="NCBI Taxonomy" id="67331"/>
    <lineage>
        <taxon>Bacteria</taxon>
        <taxon>Bacillati</taxon>
        <taxon>Actinomycetota</taxon>
        <taxon>Actinomycetes</taxon>
        <taxon>Kitasatosporales</taxon>
        <taxon>Streptomycetaceae</taxon>
        <taxon>Streptomyces</taxon>
    </lineage>
</organism>
<evidence type="ECO:0000313" key="2">
    <source>
        <dbReference type="Proteomes" id="UP000320481"/>
    </source>
</evidence>
<dbReference type="Gene3D" id="2.130.10.10">
    <property type="entry name" value="YVTN repeat-like/Quinoprotein amine dehydrogenase"/>
    <property type="match status" value="1"/>
</dbReference>
<dbReference type="Proteomes" id="UP000320481">
    <property type="component" value="Unassembled WGS sequence"/>
</dbReference>
<dbReference type="InterPro" id="IPR015943">
    <property type="entry name" value="WD40/YVTN_repeat-like_dom_sf"/>
</dbReference>
<reference evidence="1" key="1">
    <citation type="journal article" date="2019" name="Microbiol. Resour. Announc.">
        <title>Draft Genomic Sequences of Streptomyces misionensis and Streptomyces albidoflavus, bacteria applied for phytopathogen biocontrol.</title>
        <authorList>
            <person name="Pylro V."/>
            <person name="Dias A."/>
            <person name="Andreote F."/>
            <person name="Varani A."/>
            <person name="Andreote C."/>
            <person name="Bernardo E."/>
            <person name="Martins T."/>
        </authorList>
    </citation>
    <scope>NUCLEOTIDE SEQUENCE [LARGE SCALE GENOMIC DNA]</scope>
    <source>
        <strain evidence="1">66</strain>
    </source>
</reference>
<keyword evidence="2" id="KW-1185">Reference proteome</keyword>
<accession>A0A5C6JTA2</accession>